<dbReference type="SUPFAM" id="SSF55781">
    <property type="entry name" value="GAF domain-like"/>
    <property type="match status" value="2"/>
</dbReference>
<protein>
    <recommendedName>
        <fullName evidence="8">Circadian input-output histidine kinase CikA</fullName>
        <ecNumber evidence="3">2.7.13.3</ecNumber>
    </recommendedName>
</protein>
<evidence type="ECO:0000313" key="11">
    <source>
        <dbReference type="EMBL" id="MBE9031375.1"/>
    </source>
</evidence>
<dbReference type="PANTHER" id="PTHR43711">
    <property type="entry name" value="TWO-COMPONENT HISTIDINE KINASE"/>
    <property type="match status" value="1"/>
</dbReference>
<dbReference type="Gene3D" id="3.30.565.10">
    <property type="entry name" value="Histidine kinase-like ATPase, C-terminal domain"/>
    <property type="match status" value="1"/>
</dbReference>
<dbReference type="Pfam" id="PF00512">
    <property type="entry name" value="HisKA"/>
    <property type="match status" value="1"/>
</dbReference>
<dbReference type="Gene3D" id="1.10.287.130">
    <property type="match status" value="1"/>
</dbReference>
<dbReference type="InterPro" id="IPR050736">
    <property type="entry name" value="Sensor_HK_Regulatory"/>
</dbReference>
<accession>A0A928VRR4</accession>
<dbReference type="FunFam" id="3.30.565.10:FF:000010">
    <property type="entry name" value="Sensor histidine kinase RcsC"/>
    <property type="match status" value="1"/>
</dbReference>
<feature type="domain" description="Phytochrome chromophore attachment site" evidence="9">
    <location>
        <begin position="32"/>
        <end position="201"/>
    </location>
</feature>
<dbReference type="PROSITE" id="PS50046">
    <property type="entry name" value="PHYTOCHROME_2"/>
    <property type="match status" value="1"/>
</dbReference>
<dbReference type="InterPro" id="IPR016132">
    <property type="entry name" value="Phyto_chromo_attachment"/>
</dbReference>
<dbReference type="SMART" id="SM00387">
    <property type="entry name" value="HATPase_c"/>
    <property type="match status" value="1"/>
</dbReference>
<dbReference type="InterPro" id="IPR013515">
    <property type="entry name" value="Phytochrome_cen-reg"/>
</dbReference>
<comment type="caution">
    <text evidence="11">The sequence shown here is derived from an EMBL/GenBank/DDBJ whole genome shotgun (WGS) entry which is preliminary data.</text>
</comment>
<evidence type="ECO:0000256" key="7">
    <source>
        <dbReference type="ARBA" id="ARBA00023012"/>
    </source>
</evidence>
<dbReference type="GO" id="GO:0006355">
    <property type="term" value="P:regulation of DNA-templated transcription"/>
    <property type="evidence" value="ECO:0007669"/>
    <property type="project" value="InterPro"/>
</dbReference>
<dbReference type="CDD" id="cd16922">
    <property type="entry name" value="HATPase_EvgS-ArcB-TorS-like"/>
    <property type="match status" value="1"/>
</dbReference>
<dbReference type="Pfam" id="PF01590">
    <property type="entry name" value="GAF"/>
    <property type="match status" value="1"/>
</dbReference>
<evidence type="ECO:0000256" key="8">
    <source>
        <dbReference type="ARBA" id="ARBA00074306"/>
    </source>
</evidence>
<keyword evidence="6" id="KW-0418">Kinase</keyword>
<dbReference type="InterPro" id="IPR004358">
    <property type="entry name" value="Sig_transdc_His_kin-like_C"/>
</dbReference>
<evidence type="ECO:0000313" key="12">
    <source>
        <dbReference type="Proteomes" id="UP000625316"/>
    </source>
</evidence>
<dbReference type="SUPFAM" id="SSF47384">
    <property type="entry name" value="Homodimeric domain of signal transducing histidine kinase"/>
    <property type="match status" value="1"/>
</dbReference>
<dbReference type="CDD" id="cd00082">
    <property type="entry name" value="HisKA"/>
    <property type="match status" value="1"/>
</dbReference>
<keyword evidence="7" id="KW-0902">Two-component regulatory system</keyword>
<dbReference type="InterPro" id="IPR005467">
    <property type="entry name" value="His_kinase_dom"/>
</dbReference>
<dbReference type="EC" id="2.7.13.3" evidence="3"/>
<dbReference type="SUPFAM" id="SSF55874">
    <property type="entry name" value="ATPase domain of HSP90 chaperone/DNA topoisomerase II/histidine kinase"/>
    <property type="match status" value="1"/>
</dbReference>
<dbReference type="PANTHER" id="PTHR43711:SF26">
    <property type="entry name" value="SENSOR HISTIDINE KINASE RCSC"/>
    <property type="match status" value="1"/>
</dbReference>
<keyword evidence="12" id="KW-1185">Reference proteome</keyword>
<dbReference type="InterPro" id="IPR029016">
    <property type="entry name" value="GAF-like_dom_sf"/>
</dbReference>
<dbReference type="InterPro" id="IPR036890">
    <property type="entry name" value="HATPase_C_sf"/>
</dbReference>
<dbReference type="PRINTS" id="PR00344">
    <property type="entry name" value="BCTRLSENSOR"/>
</dbReference>
<reference evidence="11" key="1">
    <citation type="submission" date="2020-10" db="EMBL/GenBank/DDBJ databases">
        <authorList>
            <person name="Castelo-Branco R."/>
            <person name="Eusebio N."/>
            <person name="Adriana R."/>
            <person name="Vieira A."/>
            <person name="Brugerolle De Fraissinette N."/>
            <person name="Rezende De Castro R."/>
            <person name="Schneider M.P."/>
            <person name="Vasconcelos V."/>
            <person name="Leao P.N."/>
        </authorList>
    </citation>
    <scope>NUCLEOTIDE SEQUENCE</scope>
    <source>
        <strain evidence="11">LEGE 11480</strain>
    </source>
</reference>
<dbReference type="InterPro" id="IPR003594">
    <property type="entry name" value="HATPase_dom"/>
</dbReference>
<evidence type="ECO:0000256" key="4">
    <source>
        <dbReference type="ARBA" id="ARBA00022553"/>
    </source>
</evidence>
<dbReference type="SMART" id="SM00065">
    <property type="entry name" value="GAF"/>
    <property type="match status" value="2"/>
</dbReference>
<sequence length="669" mass="75716">MEQAPHPPVDELNSRQWSILNRITSQIRQSLELQEILNTTVQEVQHFLQTDRVKIYRFDRDGNGQVIAEAIADDRLPSLNGLHFPAGDIPPQARALFCKAKVRTIINLAEQRIYLSEPDRLSTSDDDLTVEAVQETPLQGLLSRAVDPCHVEYLSLMGVQSTIVVPILQQNDLWGLLISHHSQPRKLSPHNVQIMQIIADQVGIAITQASLLQQLRRQAEQQTLVNRITNLLHAPIPRAEMLQTMLDAIAQIMDASGGYLHLAAPLEQEDYLLRYGKQPQLGQAQWQSLASRLMADEAIQTISNIQDNAQIFPYIPAFLESQLRSLMFVPLRYGQESLGYLSLFRSEIDTKKLWAGGMNTDARQDRPRQSFEEWQEIKQAQPHVWETESIELIEDLASQLSIVIIQERLYRKEHQQRLLVELRNRELDLARNAAETASRLKSDFLSSTSHELRTPLAATLNYLKLLNDELYDNEEERHEYVQAAHQSAKNLLAIINDVLDIAKVEAGKLSIEYETFALQPLLREQEILFKPSIKDERIQFQMTSAVEEITTDQMRLRQILTNLVGNAFKFTRTGSIHLDVVRDVQVDQPVIIFTITDTGIGIDPKNLDDLFEAFVQADGSIRRSYGGTGLGLTICKKLIDCLGGQITLSSAGEGHGTVAQFTLPDRQLN</sequence>
<organism evidence="11 12">
    <name type="scientific">Romeriopsis navalis LEGE 11480</name>
    <dbReference type="NCBI Taxonomy" id="2777977"/>
    <lineage>
        <taxon>Bacteria</taxon>
        <taxon>Bacillati</taxon>
        <taxon>Cyanobacteriota</taxon>
        <taxon>Cyanophyceae</taxon>
        <taxon>Leptolyngbyales</taxon>
        <taxon>Leptolyngbyaceae</taxon>
        <taxon>Romeriopsis</taxon>
        <taxon>Romeriopsis navalis</taxon>
    </lineage>
</organism>
<evidence type="ECO:0000256" key="1">
    <source>
        <dbReference type="ARBA" id="ARBA00000085"/>
    </source>
</evidence>
<dbReference type="AlphaFoldDB" id="A0A928VRR4"/>
<dbReference type="SMART" id="SM00388">
    <property type="entry name" value="HisKA"/>
    <property type="match status" value="1"/>
</dbReference>
<evidence type="ECO:0000256" key="5">
    <source>
        <dbReference type="ARBA" id="ARBA00022679"/>
    </source>
</evidence>
<evidence type="ECO:0000259" key="10">
    <source>
        <dbReference type="PROSITE" id="PS50109"/>
    </source>
</evidence>
<dbReference type="PROSITE" id="PS50109">
    <property type="entry name" value="HIS_KIN"/>
    <property type="match status" value="1"/>
</dbReference>
<dbReference type="EMBL" id="JADEXQ010000061">
    <property type="protein sequence ID" value="MBE9031375.1"/>
    <property type="molecule type" value="Genomic_DNA"/>
</dbReference>
<dbReference type="RefSeq" id="WP_264326205.1">
    <property type="nucleotide sequence ID" value="NZ_JADEXQ010000061.1"/>
</dbReference>
<comment type="catalytic activity">
    <reaction evidence="1">
        <text>ATP + protein L-histidine = ADP + protein N-phospho-L-histidine.</text>
        <dbReference type="EC" id="2.7.13.3"/>
    </reaction>
</comment>
<keyword evidence="5" id="KW-0808">Transferase</keyword>
<dbReference type="InterPro" id="IPR003018">
    <property type="entry name" value="GAF"/>
</dbReference>
<name>A0A928VRR4_9CYAN</name>
<keyword evidence="4" id="KW-0597">Phosphoprotein</keyword>
<dbReference type="GO" id="GO:0009584">
    <property type="term" value="P:detection of visible light"/>
    <property type="evidence" value="ECO:0007669"/>
    <property type="project" value="InterPro"/>
</dbReference>
<gene>
    <name evidence="11" type="ORF">IQ266_16700</name>
</gene>
<dbReference type="Gene3D" id="3.30.450.40">
    <property type="match status" value="2"/>
</dbReference>
<dbReference type="GO" id="GO:0000155">
    <property type="term" value="F:phosphorelay sensor kinase activity"/>
    <property type="evidence" value="ECO:0007669"/>
    <property type="project" value="InterPro"/>
</dbReference>
<proteinExistence type="inferred from homology"/>
<dbReference type="Pfam" id="PF02518">
    <property type="entry name" value="HATPase_c"/>
    <property type="match status" value="1"/>
</dbReference>
<evidence type="ECO:0000259" key="9">
    <source>
        <dbReference type="PROSITE" id="PS50046"/>
    </source>
</evidence>
<dbReference type="InterPro" id="IPR036097">
    <property type="entry name" value="HisK_dim/P_sf"/>
</dbReference>
<evidence type="ECO:0000256" key="2">
    <source>
        <dbReference type="ARBA" id="ARBA00006402"/>
    </source>
</evidence>
<dbReference type="InterPro" id="IPR003661">
    <property type="entry name" value="HisK_dim/P_dom"/>
</dbReference>
<evidence type="ECO:0000256" key="6">
    <source>
        <dbReference type="ARBA" id="ARBA00022777"/>
    </source>
</evidence>
<evidence type="ECO:0000256" key="3">
    <source>
        <dbReference type="ARBA" id="ARBA00012438"/>
    </source>
</evidence>
<dbReference type="Pfam" id="PF00360">
    <property type="entry name" value="PHY"/>
    <property type="match status" value="1"/>
</dbReference>
<feature type="domain" description="Histidine kinase" evidence="10">
    <location>
        <begin position="447"/>
        <end position="667"/>
    </location>
</feature>
<comment type="similarity">
    <text evidence="2">In the N-terminal section; belongs to the phytochrome family.</text>
</comment>
<dbReference type="Proteomes" id="UP000625316">
    <property type="component" value="Unassembled WGS sequence"/>
</dbReference>